<dbReference type="Proteomes" id="UP000027138">
    <property type="component" value="Unassembled WGS sequence"/>
</dbReference>
<gene>
    <name evidence="2" type="ORF">JCGZ_00111</name>
</gene>
<accession>A0A067JM00</accession>
<evidence type="ECO:0000256" key="1">
    <source>
        <dbReference type="SAM" id="MobiDB-lite"/>
    </source>
</evidence>
<sequence length="77" mass="8299">MKRLRNEKTSQSACEGGAGRRARRQQPPGTAAGAGPGPIFAYKYSPDTPFLINQSVLTDAPSPLRSLRFFTAVLHLA</sequence>
<organism evidence="2 3">
    <name type="scientific">Jatropha curcas</name>
    <name type="common">Barbados nut</name>
    <dbReference type="NCBI Taxonomy" id="180498"/>
    <lineage>
        <taxon>Eukaryota</taxon>
        <taxon>Viridiplantae</taxon>
        <taxon>Streptophyta</taxon>
        <taxon>Embryophyta</taxon>
        <taxon>Tracheophyta</taxon>
        <taxon>Spermatophyta</taxon>
        <taxon>Magnoliopsida</taxon>
        <taxon>eudicotyledons</taxon>
        <taxon>Gunneridae</taxon>
        <taxon>Pentapetalae</taxon>
        <taxon>rosids</taxon>
        <taxon>fabids</taxon>
        <taxon>Malpighiales</taxon>
        <taxon>Euphorbiaceae</taxon>
        <taxon>Crotonoideae</taxon>
        <taxon>Jatropheae</taxon>
        <taxon>Jatropha</taxon>
    </lineage>
</organism>
<name>A0A067JM00_JATCU</name>
<evidence type="ECO:0000313" key="2">
    <source>
        <dbReference type="EMBL" id="KDP23823.1"/>
    </source>
</evidence>
<evidence type="ECO:0000313" key="3">
    <source>
        <dbReference type="Proteomes" id="UP000027138"/>
    </source>
</evidence>
<proteinExistence type="predicted"/>
<reference evidence="2 3" key="1">
    <citation type="journal article" date="2014" name="PLoS ONE">
        <title>Global Analysis of Gene Expression Profiles in Physic Nut (Jatropha curcas L.) Seedlings Exposed to Salt Stress.</title>
        <authorList>
            <person name="Zhang L."/>
            <person name="Zhang C."/>
            <person name="Wu P."/>
            <person name="Chen Y."/>
            <person name="Li M."/>
            <person name="Jiang H."/>
            <person name="Wu G."/>
        </authorList>
    </citation>
    <scope>NUCLEOTIDE SEQUENCE [LARGE SCALE GENOMIC DNA]</scope>
    <source>
        <strain evidence="3">cv. GZQX0401</strain>
        <tissue evidence="2">Young leaves</tissue>
    </source>
</reference>
<feature type="region of interest" description="Disordered" evidence="1">
    <location>
        <begin position="1"/>
        <end position="38"/>
    </location>
</feature>
<dbReference type="AlphaFoldDB" id="A0A067JM00"/>
<keyword evidence="3" id="KW-1185">Reference proteome</keyword>
<protein>
    <submittedName>
        <fullName evidence="2">Uncharacterized protein</fullName>
    </submittedName>
</protein>
<dbReference type="EMBL" id="KK915195">
    <property type="protein sequence ID" value="KDP23823.1"/>
    <property type="molecule type" value="Genomic_DNA"/>
</dbReference>